<dbReference type="STRING" id="418702.BJN45_15105"/>
<comment type="caution">
    <text evidence="1">The sequence shown here is derived from an EMBL/GenBank/DDBJ whole genome shotgun (WGS) entry which is preliminary data.</text>
</comment>
<evidence type="ECO:0000313" key="1">
    <source>
        <dbReference type="EMBL" id="OMG52601.1"/>
    </source>
</evidence>
<reference evidence="1 2" key="1">
    <citation type="submission" date="2016-10" db="EMBL/GenBank/DDBJ databases">
        <title>Alkaliphiles isolated from bioreactors.</title>
        <authorList>
            <person name="Salah Z."/>
            <person name="Rout S.P."/>
            <person name="Humphreys P.N."/>
        </authorList>
    </citation>
    <scope>NUCLEOTIDE SEQUENCE [LARGE SCALE GENOMIC DNA]</scope>
    <source>
        <strain evidence="1 2">ZS02</strain>
    </source>
</reference>
<accession>A0A1R1I1H5</accession>
<name>A0A1R1I1H5_9RHOO</name>
<dbReference type="EMBL" id="MTHD01000005">
    <property type="protein sequence ID" value="OMG52601.1"/>
    <property type="molecule type" value="Genomic_DNA"/>
</dbReference>
<keyword evidence="2" id="KW-1185">Reference proteome</keyword>
<evidence type="ECO:0000313" key="2">
    <source>
        <dbReference type="Proteomes" id="UP000187526"/>
    </source>
</evidence>
<protein>
    <submittedName>
        <fullName evidence="1">Uncharacterized protein</fullName>
    </submittedName>
</protein>
<dbReference type="AlphaFoldDB" id="A0A1R1I1H5"/>
<organism evidence="1 2">
    <name type="scientific">Azonexus hydrophilus</name>
    <dbReference type="NCBI Taxonomy" id="418702"/>
    <lineage>
        <taxon>Bacteria</taxon>
        <taxon>Pseudomonadati</taxon>
        <taxon>Pseudomonadota</taxon>
        <taxon>Betaproteobacteria</taxon>
        <taxon>Rhodocyclales</taxon>
        <taxon>Azonexaceae</taxon>
        <taxon>Azonexus</taxon>
    </lineage>
</organism>
<dbReference type="RefSeq" id="WP_076096670.1">
    <property type="nucleotide sequence ID" value="NZ_MTHD01000005.1"/>
</dbReference>
<sequence>MQIRQIQVASDAVQDRLTLRVATQANEEFRVWITRRYLRELWPHLVTMLSGHLAARPQAPAEKPAAAAPSSSFEQPFKEDNPLFPLGATPLLASEATLTAAGDGVARLIFREGRERSFTLNLNGELMQALCAMLRKSAEQAGWALALDYAPTAAAETPAMPADDKKPGLLH</sequence>
<proteinExistence type="predicted"/>
<dbReference type="Proteomes" id="UP000187526">
    <property type="component" value="Unassembled WGS sequence"/>
</dbReference>
<dbReference type="OrthoDB" id="9795237at2"/>
<gene>
    <name evidence="1" type="ORF">BJN45_15105</name>
</gene>